<dbReference type="RefSeq" id="WP_344900772.1">
    <property type="nucleotide sequence ID" value="NZ_BAABAS010000018.1"/>
</dbReference>
<dbReference type="EMBL" id="BAABAS010000018">
    <property type="protein sequence ID" value="GAA4237633.1"/>
    <property type="molecule type" value="Genomic_DNA"/>
</dbReference>
<dbReference type="Proteomes" id="UP001501710">
    <property type="component" value="Unassembled WGS sequence"/>
</dbReference>
<dbReference type="InterPro" id="IPR021223">
    <property type="entry name" value="AbiGi"/>
</dbReference>
<reference evidence="2" key="1">
    <citation type="journal article" date="2019" name="Int. J. Syst. Evol. Microbiol.">
        <title>The Global Catalogue of Microorganisms (GCM) 10K type strain sequencing project: providing services to taxonomists for standard genome sequencing and annotation.</title>
        <authorList>
            <consortium name="The Broad Institute Genomics Platform"/>
            <consortium name="The Broad Institute Genome Sequencing Center for Infectious Disease"/>
            <person name="Wu L."/>
            <person name="Ma J."/>
        </authorList>
    </citation>
    <scope>NUCLEOTIDE SEQUENCE [LARGE SCALE GENOMIC DNA]</scope>
    <source>
        <strain evidence="2">JCM 17440</strain>
    </source>
</reference>
<proteinExistence type="predicted"/>
<dbReference type="Pfam" id="PF10899">
    <property type="entry name" value="AbiGi"/>
    <property type="match status" value="1"/>
</dbReference>
<evidence type="ECO:0000313" key="2">
    <source>
        <dbReference type="Proteomes" id="UP001501710"/>
    </source>
</evidence>
<name>A0ABP8CCJ6_9ACTN</name>
<evidence type="ECO:0000313" key="1">
    <source>
        <dbReference type="EMBL" id="GAA4237633.1"/>
    </source>
</evidence>
<organism evidence="1 2">
    <name type="scientific">Actinomadura meridiana</name>
    <dbReference type="NCBI Taxonomy" id="559626"/>
    <lineage>
        <taxon>Bacteria</taxon>
        <taxon>Bacillati</taxon>
        <taxon>Actinomycetota</taxon>
        <taxon>Actinomycetes</taxon>
        <taxon>Streptosporangiales</taxon>
        <taxon>Thermomonosporaceae</taxon>
        <taxon>Actinomadura</taxon>
    </lineage>
</organism>
<comment type="caution">
    <text evidence="1">The sequence shown here is derived from an EMBL/GenBank/DDBJ whole genome shotgun (WGS) entry which is preliminary data.</text>
</comment>
<sequence length="217" mass="24865">MLGYAGYPDWRDMSEYLVHLTDEFAMNAILRQRAIKAMKAFGAATNVAGLGDSQQAACLSEIPLDRLDRLVERHGEWGLGFLKSYIRCRNGGPVWYTHRDSDLAEAVFQTVRQAMCGGVDPEDPLWKLTPFIDKTGAWDGGRYEFEWEREWRVLGDLEFFVGDVEFLIIPEVQQASMQAWWDRNFGEMMPPVIDITWEMGRLQAALIDYKLSEDEAA</sequence>
<protein>
    <submittedName>
        <fullName evidence="1">Uncharacterized protein</fullName>
    </submittedName>
</protein>
<gene>
    <name evidence="1" type="ORF">GCM10022254_50270</name>
</gene>
<accession>A0ABP8CCJ6</accession>
<keyword evidence="2" id="KW-1185">Reference proteome</keyword>